<feature type="domain" description="DUF7779" evidence="2">
    <location>
        <begin position="990"/>
        <end position="1077"/>
    </location>
</feature>
<dbReference type="SMART" id="SM00028">
    <property type="entry name" value="TPR"/>
    <property type="match status" value="3"/>
</dbReference>
<dbReference type="InterPro" id="IPR056681">
    <property type="entry name" value="DUF7779"/>
</dbReference>
<dbReference type="GO" id="GO:0043531">
    <property type="term" value="F:ADP binding"/>
    <property type="evidence" value="ECO:0007669"/>
    <property type="project" value="InterPro"/>
</dbReference>
<dbReference type="GeneID" id="59313639"/>
<dbReference type="OrthoDB" id="6119954at2759"/>
<dbReference type="Gene3D" id="3.40.630.10">
    <property type="entry name" value="Zn peptidases"/>
    <property type="match status" value="1"/>
</dbReference>
<reference evidence="3 4" key="1">
    <citation type="submission" date="2020-05" db="EMBL/GenBank/DDBJ databases">
        <title>Identification and distribution of gene clusters putatively required for synthesis of sphingolipid metabolism inhibitors in phylogenetically diverse species of the filamentous fungus Fusarium.</title>
        <authorList>
            <person name="Kim H.-S."/>
            <person name="Busman M."/>
            <person name="Brown D.W."/>
            <person name="Divon H."/>
            <person name="Uhlig S."/>
            <person name="Proctor R.H."/>
        </authorList>
    </citation>
    <scope>NUCLEOTIDE SEQUENCE [LARGE SCALE GENOMIC DNA]</scope>
    <source>
        <strain evidence="3 4">NRRL 66333</strain>
    </source>
</reference>
<dbReference type="InterPro" id="IPR027417">
    <property type="entry name" value="P-loop_NTPase"/>
</dbReference>
<name>A0A8H5KIS1_GIBSU</name>
<dbReference type="InterPro" id="IPR011990">
    <property type="entry name" value="TPR-like_helical_dom_sf"/>
</dbReference>
<comment type="similarity">
    <text evidence="1">Belongs to the peptidase M20A family.</text>
</comment>
<protein>
    <submittedName>
        <fullName evidence="3">Hippurate hydrolase</fullName>
    </submittedName>
</protein>
<dbReference type="SUPFAM" id="SSF53187">
    <property type="entry name" value="Zn-dependent exopeptidases"/>
    <property type="match status" value="1"/>
</dbReference>
<dbReference type="InterPro" id="IPR036264">
    <property type="entry name" value="Bact_exopeptidase_dim_dom"/>
</dbReference>
<gene>
    <name evidence="3" type="ORF">FSUBG_13974</name>
</gene>
<dbReference type="Pfam" id="PF13424">
    <property type="entry name" value="TPR_12"/>
    <property type="match status" value="1"/>
</dbReference>
<evidence type="ECO:0000256" key="1">
    <source>
        <dbReference type="ARBA" id="ARBA00006247"/>
    </source>
</evidence>
<accession>A0A8H5KIS1</accession>
<dbReference type="Pfam" id="PF01546">
    <property type="entry name" value="Peptidase_M20"/>
    <property type="match status" value="1"/>
</dbReference>
<dbReference type="InterPro" id="IPR002933">
    <property type="entry name" value="Peptidase_M20"/>
</dbReference>
<dbReference type="GO" id="GO:0016787">
    <property type="term" value="F:hydrolase activity"/>
    <property type="evidence" value="ECO:0007669"/>
    <property type="project" value="UniProtKB-KW"/>
</dbReference>
<organism evidence="3 4">
    <name type="scientific">Gibberella subglutinans</name>
    <name type="common">Fusarium subglutinans</name>
    <dbReference type="NCBI Taxonomy" id="42677"/>
    <lineage>
        <taxon>Eukaryota</taxon>
        <taxon>Fungi</taxon>
        <taxon>Dikarya</taxon>
        <taxon>Ascomycota</taxon>
        <taxon>Pezizomycotina</taxon>
        <taxon>Sordariomycetes</taxon>
        <taxon>Hypocreomycetidae</taxon>
        <taxon>Hypocreales</taxon>
        <taxon>Nectriaceae</taxon>
        <taxon>Fusarium</taxon>
        <taxon>Fusarium fujikuroi species complex</taxon>
    </lineage>
</organism>
<dbReference type="NCBIfam" id="TIGR01891">
    <property type="entry name" value="amidohydrolases"/>
    <property type="match status" value="1"/>
</dbReference>
<evidence type="ECO:0000313" key="3">
    <source>
        <dbReference type="EMBL" id="KAF5575009.1"/>
    </source>
</evidence>
<dbReference type="SUPFAM" id="SSF48452">
    <property type="entry name" value="TPR-like"/>
    <property type="match status" value="1"/>
</dbReference>
<keyword evidence="4" id="KW-1185">Reference proteome</keyword>
<proteinExistence type="inferred from homology"/>
<sequence length="1474" mass="164819">MGAASKSDCLGDIIRRHKPDLKPFEQAYRQIHENAELSEQENSTAQHVASVLATLNFEVIRGIGGKGVVGILRNGKGQTVLLRAELDGLPIQEDTGLPYASKKRMADSWGRYQPTMHACGHDMHMACLMAAASLLNNAKTEWSGTLIALFQPNEEHTGGAKAMVEGGLYDRVPVPDIILGQHSGPFQAGNINIRGGPVLVSADTMHIKIYSSLGHPANPQINIDPVKLASNIIVQLDSLVDEIAGDQYAHAGVDEIHAGYPGQDWLSHVNLTLDIKAYDDAIRVSLLDRIGDLIREQSHKAGVKQLPEISVSARAPLTNNSQPHAAAIRQSFSHFFGNERLGDTLPKHPCEDFSRLAMAHNQPYVFWFFGREDGARLDDAVRNDKFLDQIPINHSPRNAPLLHPTLQTGMEAMALAALTFLAADADLGQPRAAIIIIVEDYYKQDHSRSLLTRLKGVGSANLWTFSCTKKAAESGDPTVWTVLSDSGSDLAIALLKHDSFRGHQNNTEVLKCLQGIVLLGVPHITDQHSDLSQRLTWLLRSNKSLEKKAPAAERYLAVVRNISSRFEETRLTIPVISACENNQTKIKKGLFKSSERIQVSRRKASVALHCVRSHAYNNEILGEPLTKTFMKGEGEVLALDTDYFGIFNMAPESRTWRGIKELINKCRGAELSDISSSASIKSEIQAETQSFSSYEDVSIAKELERSTPCPEMPCHLRNPHRINPNFMGRDDVLHRVDEALLPSKSRRRRTFSLCGFGGIGKTEIAVHYAFTREKAFDAIFWVEADQATKLGRSFDYIAKGLGLIKTASGVGHSESRQAVIEWLEDPQMKVKSSGNTDTPEEDKEPYLANWLLIFDNAESSTDLEDYWPKGHYGSILITSRDPEFISVSDPARKDGLTLISMTNDDCALLLLKLAQQPVTEDSKADAKLLAEKIHRVPLAIRQLAALIRKEKITVGEFLQYYGGSSLLSKLDQVQGYTLQDLYRLTISTVWRLETFKPAQTSLLNKMAMMDPSQIDETILQRDVTCSSSTDVFPRGLDFVKTRTELLATSLIDRNSEIKALSTHRLVQEVTMDKMDHSSLVYNYSFVAELLRSSWHFKPEKFDREGQRNMDNLTPHIINLHGLKVDFHRDFPGLENQRALAVLFQECAWYLTQHGHHPDAGPLFDTARDICEKNQPELDDELATTLFAMARWGVETGADANEVLSISRELLKVREQKHGINCNSDNEVNLGVLKDLATAHTGMSQALLLLDRYQEAFDSAQRCIDLEAVLPEIVEGKAINQFAMIYQALALFGLERYDEAAKLMGEIIAFRKRQFGSEDKNSIKPGLALQVLGQIYFSQGRYEDSRIVNVKALEIYTAVTHNKYYYRAAQVSLKLAECHAAHGQPEAASQYFDRAISTYQHHSHLKSDLARAYFKKAMFQDRLKHRLGLVVDDEEDDPRRLAIELYSQLTGETDRQKLHAVGENDFNKLVRIFSR</sequence>
<dbReference type="Gene3D" id="3.30.70.360">
    <property type="match status" value="1"/>
</dbReference>
<dbReference type="Gene3D" id="1.25.40.10">
    <property type="entry name" value="Tetratricopeptide repeat domain"/>
    <property type="match status" value="1"/>
</dbReference>
<dbReference type="Pfam" id="PF25000">
    <property type="entry name" value="DUF7779"/>
    <property type="match status" value="1"/>
</dbReference>
<evidence type="ECO:0000259" key="2">
    <source>
        <dbReference type="Pfam" id="PF25000"/>
    </source>
</evidence>
<dbReference type="Proteomes" id="UP000547976">
    <property type="component" value="Unassembled WGS sequence"/>
</dbReference>
<dbReference type="SUPFAM" id="SSF55031">
    <property type="entry name" value="Bacterial exopeptidase dimerisation domain"/>
    <property type="match status" value="1"/>
</dbReference>
<dbReference type="SUPFAM" id="SSF52540">
    <property type="entry name" value="P-loop containing nucleoside triphosphate hydrolases"/>
    <property type="match status" value="1"/>
</dbReference>
<dbReference type="EMBL" id="JAAOAV010000449">
    <property type="protein sequence ID" value="KAF5575009.1"/>
    <property type="molecule type" value="Genomic_DNA"/>
</dbReference>
<comment type="caution">
    <text evidence="3">The sequence shown here is derived from an EMBL/GenBank/DDBJ whole genome shotgun (WGS) entry which is preliminary data.</text>
</comment>
<evidence type="ECO:0000313" key="4">
    <source>
        <dbReference type="Proteomes" id="UP000547976"/>
    </source>
</evidence>
<dbReference type="InterPro" id="IPR019734">
    <property type="entry name" value="TPR_rpt"/>
</dbReference>
<dbReference type="Gene3D" id="3.40.50.300">
    <property type="entry name" value="P-loop containing nucleotide triphosphate hydrolases"/>
    <property type="match status" value="1"/>
</dbReference>
<dbReference type="RefSeq" id="XP_036530565.1">
    <property type="nucleotide sequence ID" value="XM_036678921.1"/>
</dbReference>
<keyword evidence="3" id="KW-0378">Hydrolase</keyword>
<dbReference type="PANTHER" id="PTHR11014">
    <property type="entry name" value="PEPTIDASE M20 FAMILY MEMBER"/>
    <property type="match status" value="1"/>
</dbReference>
<dbReference type="InterPro" id="IPR017439">
    <property type="entry name" value="Amidohydrolase"/>
</dbReference>
<dbReference type="PANTHER" id="PTHR11014:SF63">
    <property type="entry name" value="METALLOPEPTIDASE, PUTATIVE (AFU_ORTHOLOGUE AFUA_6G09600)-RELATED"/>
    <property type="match status" value="1"/>
</dbReference>